<dbReference type="InterPro" id="IPR002528">
    <property type="entry name" value="MATE_fam"/>
</dbReference>
<feature type="transmembrane region" description="Helical" evidence="8">
    <location>
        <begin position="44"/>
        <end position="61"/>
    </location>
</feature>
<protein>
    <submittedName>
        <fullName evidence="9">MATE family efflux transporter</fullName>
    </submittedName>
</protein>
<comment type="subcellular location">
    <subcellularLocation>
        <location evidence="1">Cell inner membrane</location>
        <topology evidence="1">Multi-pass membrane protein</topology>
    </subcellularLocation>
</comment>
<dbReference type="NCBIfam" id="TIGR00797">
    <property type="entry name" value="matE"/>
    <property type="match status" value="1"/>
</dbReference>
<dbReference type="InterPro" id="IPR048279">
    <property type="entry name" value="MdtK-like"/>
</dbReference>
<evidence type="ECO:0000256" key="5">
    <source>
        <dbReference type="ARBA" id="ARBA00022989"/>
    </source>
</evidence>
<evidence type="ECO:0000256" key="8">
    <source>
        <dbReference type="SAM" id="Phobius"/>
    </source>
</evidence>
<keyword evidence="10" id="KW-1185">Reference proteome</keyword>
<feature type="transmembrane region" description="Helical" evidence="8">
    <location>
        <begin position="421"/>
        <end position="450"/>
    </location>
</feature>
<reference evidence="9 10" key="1">
    <citation type="submission" date="2024-07" db="EMBL/GenBank/DDBJ databases">
        <title>Novosphingobium kalidii RD2P27.</title>
        <authorList>
            <person name="Sun J.-Q."/>
        </authorList>
    </citation>
    <scope>NUCLEOTIDE SEQUENCE [LARGE SCALE GENOMIC DNA]</scope>
    <source>
        <strain evidence="9 10">RD2P27</strain>
    </source>
</reference>
<evidence type="ECO:0000256" key="1">
    <source>
        <dbReference type="ARBA" id="ARBA00004429"/>
    </source>
</evidence>
<keyword evidence="6 8" id="KW-0472">Membrane</keyword>
<evidence type="ECO:0000256" key="4">
    <source>
        <dbReference type="ARBA" id="ARBA00022692"/>
    </source>
</evidence>
<dbReference type="PANTHER" id="PTHR43549">
    <property type="entry name" value="MULTIDRUG RESISTANCE PROTEIN YPNP-RELATED"/>
    <property type="match status" value="1"/>
</dbReference>
<sequence length="494" mass="52191">MNEASPIPIAENAAETQPLPQTPPPRTPQEAAEALRGDLTQGPILRTLLMFSIPMLISSVLQTLNGSINAIWVGRLLGESALAATANANIIMFMLFALVIGFGTATTVRVGQFFGSRDFDAARQNFGTGVGFCIVLGIATAVVGWFFAADILDALGTPAASATMALDYLQVVFITIPFGVVSMMVSMGMRGAGDSKTPLYAMILTAAVDVVLNPVLIMGMGPLPSLGITGSAMATAFANIAGLSYQLQRIYSQDLPLRLRGAELRYLVPGGEALRYVITKGIPMGAQMLLASSAGLVMIGLVNREGLNAAAAYGASLQLWNYLQMPAFAVSSAVSAMVAQAIGANKHQRVGEVTRVGLFATLAMSMALASLIVLADQPLLALFLGSDSPAMPIAQHMQLICTWSFVLMCISMILSGTMRAYGVVVVPMIILFLALYPGRLGFYALAYPYIGGDAVWWAYPVGSVVSVLLTVPYYMYGRWRQANALPPRSGAPAA</sequence>
<feature type="region of interest" description="Disordered" evidence="7">
    <location>
        <begin position="1"/>
        <end position="29"/>
    </location>
</feature>
<dbReference type="PANTHER" id="PTHR43549:SF3">
    <property type="entry name" value="MULTIDRUG RESISTANCE PROTEIN YPNP-RELATED"/>
    <property type="match status" value="1"/>
</dbReference>
<proteinExistence type="predicted"/>
<accession>A0ABV2D2Q1</accession>
<evidence type="ECO:0000256" key="6">
    <source>
        <dbReference type="ARBA" id="ARBA00023136"/>
    </source>
</evidence>
<dbReference type="PIRSF" id="PIRSF006603">
    <property type="entry name" value="DinF"/>
    <property type="match status" value="1"/>
</dbReference>
<feature type="transmembrane region" description="Helical" evidence="8">
    <location>
        <begin position="226"/>
        <end position="245"/>
    </location>
</feature>
<feature type="transmembrane region" description="Helical" evidence="8">
    <location>
        <begin position="81"/>
        <end position="105"/>
    </location>
</feature>
<keyword evidence="4 8" id="KW-0812">Transmembrane</keyword>
<feature type="transmembrane region" description="Helical" evidence="8">
    <location>
        <begin position="168"/>
        <end position="187"/>
    </location>
</feature>
<evidence type="ECO:0000313" key="9">
    <source>
        <dbReference type="EMBL" id="MET1755589.1"/>
    </source>
</evidence>
<feature type="transmembrane region" description="Helical" evidence="8">
    <location>
        <begin position="395"/>
        <end position="414"/>
    </location>
</feature>
<organism evidence="9 10">
    <name type="scientific">Novosphingobium kalidii</name>
    <dbReference type="NCBI Taxonomy" id="3230299"/>
    <lineage>
        <taxon>Bacteria</taxon>
        <taxon>Pseudomonadati</taxon>
        <taxon>Pseudomonadota</taxon>
        <taxon>Alphaproteobacteria</taxon>
        <taxon>Sphingomonadales</taxon>
        <taxon>Sphingomonadaceae</taxon>
        <taxon>Novosphingobium</taxon>
    </lineage>
</organism>
<dbReference type="EMBL" id="JBEWLY010000013">
    <property type="protein sequence ID" value="MET1755589.1"/>
    <property type="molecule type" value="Genomic_DNA"/>
</dbReference>
<evidence type="ECO:0000256" key="2">
    <source>
        <dbReference type="ARBA" id="ARBA00022448"/>
    </source>
</evidence>
<dbReference type="InterPro" id="IPR052031">
    <property type="entry name" value="Membrane_Transporter-Flippase"/>
</dbReference>
<dbReference type="RefSeq" id="WP_353984036.1">
    <property type="nucleotide sequence ID" value="NZ_JBEWLY010000013.1"/>
</dbReference>
<dbReference type="Pfam" id="PF01554">
    <property type="entry name" value="MatE"/>
    <property type="match status" value="2"/>
</dbReference>
<feature type="transmembrane region" description="Helical" evidence="8">
    <location>
        <begin position="199"/>
        <end position="220"/>
    </location>
</feature>
<dbReference type="Proteomes" id="UP001548713">
    <property type="component" value="Unassembled WGS sequence"/>
</dbReference>
<evidence type="ECO:0000313" key="10">
    <source>
        <dbReference type="Proteomes" id="UP001548713"/>
    </source>
</evidence>
<keyword evidence="5 8" id="KW-1133">Transmembrane helix</keyword>
<name>A0ABV2D2Q1_9SPHN</name>
<dbReference type="CDD" id="cd13138">
    <property type="entry name" value="MATE_yoeA_like"/>
    <property type="match status" value="1"/>
</dbReference>
<keyword evidence="3" id="KW-1003">Cell membrane</keyword>
<gene>
    <name evidence="9" type="ORF">ABVV53_08985</name>
</gene>
<feature type="transmembrane region" description="Helical" evidence="8">
    <location>
        <begin position="456"/>
        <end position="476"/>
    </location>
</feature>
<keyword evidence="2" id="KW-0813">Transport</keyword>
<feature type="transmembrane region" description="Helical" evidence="8">
    <location>
        <begin position="322"/>
        <end position="344"/>
    </location>
</feature>
<comment type="caution">
    <text evidence="9">The sequence shown here is derived from an EMBL/GenBank/DDBJ whole genome shotgun (WGS) entry which is preliminary data.</text>
</comment>
<evidence type="ECO:0000256" key="7">
    <source>
        <dbReference type="SAM" id="MobiDB-lite"/>
    </source>
</evidence>
<feature type="transmembrane region" description="Helical" evidence="8">
    <location>
        <begin position="356"/>
        <end position="375"/>
    </location>
</feature>
<evidence type="ECO:0000256" key="3">
    <source>
        <dbReference type="ARBA" id="ARBA00022475"/>
    </source>
</evidence>
<feature type="transmembrane region" description="Helical" evidence="8">
    <location>
        <begin position="284"/>
        <end position="302"/>
    </location>
</feature>
<feature type="transmembrane region" description="Helical" evidence="8">
    <location>
        <begin position="126"/>
        <end position="148"/>
    </location>
</feature>